<dbReference type="EC" id="1.18.6.1" evidence="5"/>
<dbReference type="Pfam" id="PF00148">
    <property type="entry name" value="Oxidored_nitro"/>
    <property type="match status" value="1"/>
</dbReference>
<gene>
    <name evidence="5" type="ordered locus">Desac_0357</name>
</gene>
<evidence type="ECO:0000313" key="5">
    <source>
        <dbReference type="EMBL" id="AEB08248.1"/>
    </source>
</evidence>
<keyword evidence="5" id="KW-0560">Oxidoreductase</keyword>
<comment type="similarity">
    <text evidence="1 3">Belongs to the NifD/NifK/NifE/NifN family.</text>
</comment>
<feature type="domain" description="Nitrogenase/oxidoreductase component 1" evidence="4">
    <location>
        <begin position="29"/>
        <end position="452"/>
    </location>
</feature>
<dbReference type="InterPro" id="IPR000318">
    <property type="entry name" value="Nase_comp1_CS"/>
</dbReference>
<dbReference type="STRING" id="880072.Desac_0357"/>
<protein>
    <submittedName>
        <fullName evidence="5">Nitrogenase</fullName>
        <ecNumber evidence="5">1.18.6.1</ecNumber>
    </submittedName>
</protein>
<evidence type="ECO:0000256" key="3">
    <source>
        <dbReference type="RuleBase" id="RU004021"/>
    </source>
</evidence>
<keyword evidence="2 3" id="KW-0535">Nitrogen fixation</keyword>
<evidence type="ECO:0000259" key="4">
    <source>
        <dbReference type="Pfam" id="PF00148"/>
    </source>
</evidence>
<dbReference type="InterPro" id="IPR000510">
    <property type="entry name" value="Nase/OxRdtase_comp1"/>
</dbReference>
<sequence>MNPARKTSLKLARPKSAPYVSTTNACKLCTPLGACLAFRGVENTVPFLHGSQGCATYMRRYIISHFREPVDIASSSLGEKHAIYGGSQNLKQGLQNVMSKYGPQLIGVATTCLTETIGDNVPMFVKEFQEEHGGNGHEAAMPLIVTVSSPSYHGTHMEGFHQAVRALIDRLAEPAERTASVNLLPGFGSPADIRHIKEIMTDFGLTAIILPDISETLDGPILATYARIPAGGTPLADIKIMSGSQATLEFGATLKNQDTAGKLLETRGGGTLYQVGQPIGLRETDFYFGLLEVLAGRPTPIKHVLERGRLLDALVDGHKYVFGKRAVVYGEEDLVVGLTAFLAEIGIHPVLCASGGDSGYLKEAITAVTADLLPNPPQIRGGVDFYDIAQEAGSLAPDLIVGHSKGYHLARRWKIPLIRVGFPIHDRFGGHRILHLGYRGAQQLLDRIINAILAKKQEDSPVGYGYL</sequence>
<dbReference type="PROSITE" id="PS00699">
    <property type="entry name" value="NITROGENASE_1_1"/>
    <property type="match status" value="1"/>
</dbReference>
<evidence type="ECO:0000256" key="2">
    <source>
        <dbReference type="ARBA" id="ARBA00023231"/>
    </source>
</evidence>
<dbReference type="KEGG" id="dao:Desac_0357"/>
<dbReference type="PANTHER" id="PTHR33712">
    <property type="entry name" value="LIGHT-INDEPENDENT PROTOCHLOROPHYLLIDE REDUCTASE SUBUNIT B"/>
    <property type="match status" value="1"/>
</dbReference>
<dbReference type="AlphaFoldDB" id="F2NEQ8"/>
<keyword evidence="6" id="KW-1185">Reference proteome</keyword>
<dbReference type="SUPFAM" id="SSF53807">
    <property type="entry name" value="Helical backbone' metal receptor"/>
    <property type="match status" value="1"/>
</dbReference>
<dbReference type="HOGENOM" id="CLU_025876_2_0_7"/>
<dbReference type="PANTHER" id="PTHR33712:SF7">
    <property type="entry name" value="LIGHT-INDEPENDENT PROTOCHLOROPHYLLIDE REDUCTASE SUBUNIT B"/>
    <property type="match status" value="1"/>
</dbReference>
<name>F2NEQ8_DESAR</name>
<dbReference type="EMBL" id="CP002629">
    <property type="protein sequence ID" value="AEB08248.1"/>
    <property type="molecule type" value="Genomic_DNA"/>
</dbReference>
<dbReference type="Gene3D" id="3.40.50.1980">
    <property type="entry name" value="Nitrogenase molybdenum iron protein domain"/>
    <property type="match status" value="3"/>
</dbReference>
<accession>F2NEQ8</accession>
<dbReference type="eggNOG" id="COG2710">
    <property type="taxonomic scope" value="Bacteria"/>
</dbReference>
<organism evidence="5 6">
    <name type="scientific">Desulfobacca acetoxidans (strain ATCC 700848 / DSM 11109 / ASRB2)</name>
    <dbReference type="NCBI Taxonomy" id="880072"/>
    <lineage>
        <taxon>Bacteria</taxon>
        <taxon>Pseudomonadati</taxon>
        <taxon>Thermodesulfobacteriota</taxon>
        <taxon>Desulfobaccia</taxon>
        <taxon>Desulfobaccales</taxon>
        <taxon>Desulfobaccaceae</taxon>
        <taxon>Desulfobacca</taxon>
    </lineage>
</organism>
<dbReference type="GO" id="GO:0016163">
    <property type="term" value="F:nitrogenase activity"/>
    <property type="evidence" value="ECO:0007669"/>
    <property type="project" value="UniProtKB-EC"/>
</dbReference>
<dbReference type="InterPro" id="IPR050152">
    <property type="entry name" value="ChlB/BchB/BchZ"/>
</dbReference>
<reference evidence="5 6" key="1">
    <citation type="journal article" date="2011" name="Stand. Genomic Sci.">
        <title>Complete genome sequence of the acetate-degrading sulfate reducer Desulfobacca acetoxidans type strain (ASRB2).</title>
        <authorList>
            <person name="Goker M."/>
            <person name="Teshima H."/>
            <person name="Lapidus A."/>
            <person name="Nolan M."/>
            <person name="Lucas S."/>
            <person name="Hammon N."/>
            <person name="Deshpande S."/>
            <person name="Cheng J.F."/>
            <person name="Tapia R."/>
            <person name="Han C."/>
            <person name="Goodwin L."/>
            <person name="Pitluck S."/>
            <person name="Huntemann M."/>
            <person name="Liolios K."/>
            <person name="Ivanova N."/>
            <person name="Pagani I."/>
            <person name="Mavromatis K."/>
            <person name="Ovchinikova G."/>
            <person name="Pati A."/>
            <person name="Chen A."/>
            <person name="Palaniappan K."/>
            <person name="Land M."/>
            <person name="Hauser L."/>
            <person name="Brambilla E.M."/>
            <person name="Rohde M."/>
            <person name="Spring S."/>
            <person name="Detter J.C."/>
            <person name="Woyke T."/>
            <person name="Bristow J."/>
            <person name="Eisen J.A."/>
            <person name="Markowitz V."/>
            <person name="Hugenholtz P."/>
            <person name="Kyrpides N.C."/>
            <person name="Klenk H.P."/>
        </authorList>
    </citation>
    <scope>NUCLEOTIDE SEQUENCE [LARGE SCALE GENOMIC DNA]</scope>
    <source>
        <strain evidence="6">ATCC 700848 / DSM 11109 / ASRB2</strain>
    </source>
</reference>
<proteinExistence type="inferred from homology"/>
<dbReference type="Gene3D" id="1.20.89.10">
    <property type="entry name" value="Nitrogenase Molybdenum-iron Protein, subunit B, domain 4"/>
    <property type="match status" value="1"/>
</dbReference>
<reference evidence="6" key="2">
    <citation type="submission" date="2011-03" db="EMBL/GenBank/DDBJ databases">
        <title>The complete genome of Desulfobacca acetoxidans DSM 11109.</title>
        <authorList>
            <consortium name="US DOE Joint Genome Institute (JGI-PGF)"/>
            <person name="Lucas S."/>
            <person name="Copeland A."/>
            <person name="Lapidus A."/>
            <person name="Bruce D."/>
            <person name="Goodwin L."/>
            <person name="Pitluck S."/>
            <person name="Peters L."/>
            <person name="Kyrpides N."/>
            <person name="Mavromatis K."/>
            <person name="Ivanova N."/>
            <person name="Ovchinnikova G."/>
            <person name="Teshima H."/>
            <person name="Detter J.C."/>
            <person name="Han C."/>
            <person name="Land M."/>
            <person name="Hauser L."/>
            <person name="Markowitz V."/>
            <person name="Cheng J.-F."/>
            <person name="Hugenholtz P."/>
            <person name="Woyke T."/>
            <person name="Wu D."/>
            <person name="Spring S."/>
            <person name="Schueler E."/>
            <person name="Brambilla E."/>
            <person name="Klenk H.-P."/>
            <person name="Eisen J.A."/>
        </authorList>
    </citation>
    <scope>NUCLEOTIDE SEQUENCE [LARGE SCALE GENOMIC DNA]</scope>
    <source>
        <strain evidence="6">ATCC 700848 / DSM 11109 / ASRB2</strain>
    </source>
</reference>
<evidence type="ECO:0000256" key="1">
    <source>
        <dbReference type="ARBA" id="ARBA00011002"/>
    </source>
</evidence>
<dbReference type="OrthoDB" id="9800746at2"/>
<dbReference type="Proteomes" id="UP000000483">
    <property type="component" value="Chromosome"/>
</dbReference>
<evidence type="ECO:0000313" key="6">
    <source>
        <dbReference type="Proteomes" id="UP000000483"/>
    </source>
</evidence>
<dbReference type="RefSeq" id="WP_013705361.1">
    <property type="nucleotide sequence ID" value="NC_015388.1"/>
</dbReference>